<accession>A0A4S9E051</accession>
<gene>
    <name evidence="2" type="ORF">D6D10_09928</name>
</gene>
<name>A0A4S9E051_AURPU</name>
<dbReference type="Proteomes" id="UP000308953">
    <property type="component" value="Unassembled WGS sequence"/>
</dbReference>
<sequence>MLYASHNMLAGQSPVYRAANHQQDPSTLKIQNSHTEPPSLAGPTSKPFVVVSSPKRSTIKNIPPKPGKNNKQR</sequence>
<feature type="compositionally biased region" description="Polar residues" evidence="1">
    <location>
        <begin position="20"/>
        <end position="36"/>
    </location>
</feature>
<reference evidence="2 3" key="1">
    <citation type="submission" date="2018-10" db="EMBL/GenBank/DDBJ databases">
        <title>Fifty Aureobasidium pullulans genomes reveal a recombining polyextremotolerant generalist.</title>
        <authorList>
            <person name="Gostincar C."/>
            <person name="Turk M."/>
            <person name="Zajc J."/>
            <person name="Gunde-Cimerman N."/>
        </authorList>
    </citation>
    <scope>NUCLEOTIDE SEQUENCE [LARGE SCALE GENOMIC DNA]</scope>
    <source>
        <strain evidence="2 3">EXF-9785</strain>
    </source>
</reference>
<organism evidence="2 3">
    <name type="scientific">Aureobasidium pullulans</name>
    <name type="common">Black yeast</name>
    <name type="synonym">Pullularia pullulans</name>
    <dbReference type="NCBI Taxonomy" id="5580"/>
    <lineage>
        <taxon>Eukaryota</taxon>
        <taxon>Fungi</taxon>
        <taxon>Dikarya</taxon>
        <taxon>Ascomycota</taxon>
        <taxon>Pezizomycotina</taxon>
        <taxon>Dothideomycetes</taxon>
        <taxon>Dothideomycetidae</taxon>
        <taxon>Dothideales</taxon>
        <taxon>Saccotheciaceae</taxon>
        <taxon>Aureobasidium</taxon>
    </lineage>
</organism>
<proteinExistence type="predicted"/>
<comment type="caution">
    <text evidence="2">The sequence shown here is derived from an EMBL/GenBank/DDBJ whole genome shotgun (WGS) entry which is preliminary data.</text>
</comment>
<protein>
    <submittedName>
        <fullName evidence="2">Uncharacterized protein</fullName>
    </submittedName>
</protein>
<evidence type="ECO:0000313" key="2">
    <source>
        <dbReference type="EMBL" id="THX25344.1"/>
    </source>
</evidence>
<dbReference type="AlphaFoldDB" id="A0A4S9E051"/>
<feature type="region of interest" description="Disordered" evidence="1">
    <location>
        <begin position="14"/>
        <end position="73"/>
    </location>
</feature>
<evidence type="ECO:0000256" key="1">
    <source>
        <dbReference type="SAM" id="MobiDB-lite"/>
    </source>
</evidence>
<dbReference type="EMBL" id="QZAV01000478">
    <property type="protein sequence ID" value="THX25344.1"/>
    <property type="molecule type" value="Genomic_DNA"/>
</dbReference>
<evidence type="ECO:0000313" key="3">
    <source>
        <dbReference type="Proteomes" id="UP000308953"/>
    </source>
</evidence>